<dbReference type="GO" id="GO:0006164">
    <property type="term" value="P:purine nucleotide biosynthetic process"/>
    <property type="evidence" value="ECO:0007669"/>
    <property type="project" value="TreeGrafter"/>
</dbReference>
<evidence type="ECO:0000256" key="3">
    <source>
        <dbReference type="ARBA" id="ARBA00022727"/>
    </source>
</evidence>
<dbReference type="NCBIfam" id="TIGR01251">
    <property type="entry name" value="ribP_PPkin"/>
    <property type="match status" value="1"/>
</dbReference>
<comment type="caution">
    <text evidence="11">The sequence shown here is derived from an EMBL/GenBank/DDBJ whole genome shotgun (WGS) entry which is preliminary data.</text>
</comment>
<dbReference type="PANTHER" id="PTHR10210">
    <property type="entry name" value="RIBOSE-PHOSPHATE DIPHOSPHOKINASE FAMILY MEMBER"/>
    <property type="match status" value="1"/>
</dbReference>
<dbReference type="InterPro" id="IPR029057">
    <property type="entry name" value="PRTase-like"/>
</dbReference>
<dbReference type="GO" id="GO:0005524">
    <property type="term" value="F:ATP binding"/>
    <property type="evidence" value="ECO:0007669"/>
    <property type="project" value="UniProtKB-KW"/>
</dbReference>
<proteinExistence type="inferred from homology"/>
<dbReference type="GO" id="GO:0002189">
    <property type="term" value="C:ribose phosphate diphosphokinase complex"/>
    <property type="evidence" value="ECO:0007669"/>
    <property type="project" value="TreeGrafter"/>
</dbReference>
<keyword evidence="6" id="KW-0067">ATP-binding</keyword>
<evidence type="ECO:0000259" key="9">
    <source>
        <dbReference type="Pfam" id="PF00156"/>
    </source>
</evidence>
<feature type="domain" description="Ribose-phosphate pyrophosphokinase N-terminal" evidence="10">
    <location>
        <begin position="27"/>
        <end position="115"/>
    </location>
</feature>
<sequence length="291" mass="31916">MHPDMIHFLARSTKHLRPLFVNRQAGVGAFDIDSSPEREWNIRINEDVKRKQVTLVGSILPDPNSLFEILTAFRVLRENKSLNPFLVVPYLAYARQDHIAKPGEAAIGIMIAETLRNLNPSSLFVLDVHSRSVIDALGPNAVELSALPLFARTLLDDEPVDVIVAPDQGATGRAKRLAELVGAEVAVIEKIHPKPNVTQAKSISRDISGKHVVIVDDLIDTGGTIIEAVRLVSKRGASSIRVAATHGLFSNDAREKLAALPIRRLYVTNSIAQERHPNITVLDITPMLLSL</sequence>
<keyword evidence="5" id="KW-0418">Kinase</keyword>
<evidence type="ECO:0000256" key="5">
    <source>
        <dbReference type="ARBA" id="ARBA00022777"/>
    </source>
</evidence>
<dbReference type="GO" id="GO:0004749">
    <property type="term" value="F:ribose phosphate diphosphokinase activity"/>
    <property type="evidence" value="ECO:0007669"/>
    <property type="project" value="UniProtKB-EC"/>
</dbReference>
<dbReference type="Pfam" id="PF00156">
    <property type="entry name" value="Pribosyltran"/>
    <property type="match status" value="1"/>
</dbReference>
<dbReference type="AlphaFoldDB" id="A0A1F7W5U6"/>
<evidence type="ECO:0000259" key="10">
    <source>
        <dbReference type="Pfam" id="PF13793"/>
    </source>
</evidence>
<dbReference type="GO" id="GO:0006015">
    <property type="term" value="P:5-phosphoribose 1-diphosphate biosynthetic process"/>
    <property type="evidence" value="ECO:0007669"/>
    <property type="project" value="TreeGrafter"/>
</dbReference>
<keyword evidence="4" id="KW-0547">Nucleotide-binding</keyword>
<dbReference type="SUPFAM" id="SSF53271">
    <property type="entry name" value="PRTase-like"/>
    <property type="match status" value="2"/>
</dbReference>
<dbReference type="Proteomes" id="UP000176501">
    <property type="component" value="Unassembled WGS sequence"/>
</dbReference>
<dbReference type="GO" id="GO:0005737">
    <property type="term" value="C:cytoplasm"/>
    <property type="evidence" value="ECO:0007669"/>
    <property type="project" value="TreeGrafter"/>
</dbReference>
<comment type="catalytic activity">
    <reaction evidence="7">
        <text>D-ribose 5-phosphate + ATP = 5-phospho-alpha-D-ribose 1-diphosphate + AMP + H(+)</text>
        <dbReference type="Rhea" id="RHEA:15609"/>
        <dbReference type="ChEBI" id="CHEBI:15378"/>
        <dbReference type="ChEBI" id="CHEBI:30616"/>
        <dbReference type="ChEBI" id="CHEBI:58017"/>
        <dbReference type="ChEBI" id="CHEBI:78346"/>
        <dbReference type="ChEBI" id="CHEBI:456215"/>
        <dbReference type="EC" id="2.7.6.1"/>
    </reaction>
</comment>
<evidence type="ECO:0000256" key="2">
    <source>
        <dbReference type="ARBA" id="ARBA00022679"/>
    </source>
</evidence>
<dbReference type="Gene3D" id="3.40.50.2020">
    <property type="match status" value="2"/>
</dbReference>
<feature type="domain" description="Phosphoribosyltransferase" evidence="9">
    <location>
        <begin position="157"/>
        <end position="246"/>
    </location>
</feature>
<dbReference type="InterPro" id="IPR000836">
    <property type="entry name" value="PRTase_dom"/>
</dbReference>
<dbReference type="EC" id="2.7.6.1" evidence="1"/>
<organism evidence="11 12">
    <name type="scientific">Candidatus Uhrbacteria bacterium RIFOXYB2_FULL_57_15</name>
    <dbReference type="NCBI Taxonomy" id="1802422"/>
    <lineage>
        <taxon>Bacteria</taxon>
        <taxon>Candidatus Uhriibacteriota</taxon>
    </lineage>
</organism>
<dbReference type="GO" id="GO:0016301">
    <property type="term" value="F:kinase activity"/>
    <property type="evidence" value="ECO:0007669"/>
    <property type="project" value="UniProtKB-KW"/>
</dbReference>
<keyword evidence="3 8" id="KW-0545">Nucleotide biosynthesis</keyword>
<evidence type="ECO:0000313" key="11">
    <source>
        <dbReference type="EMBL" id="OGL98185.1"/>
    </source>
</evidence>
<comment type="similarity">
    <text evidence="8">Belongs to the ribose-phosphate pyrophosphokinase family.</text>
</comment>
<protein>
    <recommendedName>
        <fullName evidence="1">ribose-phosphate diphosphokinase</fullName>
        <ecNumber evidence="1">2.7.6.1</ecNumber>
    </recommendedName>
</protein>
<evidence type="ECO:0000256" key="4">
    <source>
        <dbReference type="ARBA" id="ARBA00022741"/>
    </source>
</evidence>
<dbReference type="Pfam" id="PF13793">
    <property type="entry name" value="Pribosyltran_N"/>
    <property type="match status" value="1"/>
</dbReference>
<reference evidence="11 12" key="1">
    <citation type="journal article" date="2016" name="Nat. Commun.">
        <title>Thousands of microbial genomes shed light on interconnected biogeochemical processes in an aquifer system.</title>
        <authorList>
            <person name="Anantharaman K."/>
            <person name="Brown C.T."/>
            <person name="Hug L.A."/>
            <person name="Sharon I."/>
            <person name="Castelle C.J."/>
            <person name="Probst A.J."/>
            <person name="Thomas B.C."/>
            <person name="Singh A."/>
            <person name="Wilkins M.J."/>
            <person name="Karaoz U."/>
            <person name="Brodie E.L."/>
            <person name="Williams K.H."/>
            <person name="Hubbard S.S."/>
            <person name="Banfield J.F."/>
        </authorList>
    </citation>
    <scope>NUCLEOTIDE SEQUENCE [LARGE SCALE GENOMIC DNA]</scope>
</reference>
<dbReference type="InterPro" id="IPR029099">
    <property type="entry name" value="Pribosyltran_N"/>
</dbReference>
<evidence type="ECO:0000256" key="6">
    <source>
        <dbReference type="ARBA" id="ARBA00022840"/>
    </source>
</evidence>
<evidence type="ECO:0000313" key="12">
    <source>
        <dbReference type="Proteomes" id="UP000176501"/>
    </source>
</evidence>
<dbReference type="SMART" id="SM01400">
    <property type="entry name" value="Pribosyltran_N"/>
    <property type="match status" value="1"/>
</dbReference>
<evidence type="ECO:0000256" key="1">
    <source>
        <dbReference type="ARBA" id="ARBA00013247"/>
    </source>
</evidence>
<dbReference type="GO" id="GO:0000287">
    <property type="term" value="F:magnesium ion binding"/>
    <property type="evidence" value="ECO:0007669"/>
    <property type="project" value="InterPro"/>
</dbReference>
<dbReference type="EMBL" id="MGFE01000022">
    <property type="protein sequence ID" value="OGL98185.1"/>
    <property type="molecule type" value="Genomic_DNA"/>
</dbReference>
<keyword evidence="2" id="KW-0808">Transferase</keyword>
<evidence type="ECO:0000256" key="7">
    <source>
        <dbReference type="ARBA" id="ARBA00049535"/>
    </source>
</evidence>
<evidence type="ECO:0000256" key="8">
    <source>
        <dbReference type="RuleBase" id="RU004324"/>
    </source>
</evidence>
<accession>A0A1F7W5U6</accession>
<dbReference type="PANTHER" id="PTHR10210:SF32">
    <property type="entry name" value="RIBOSE-PHOSPHATE PYROPHOSPHOKINASE 2"/>
    <property type="match status" value="1"/>
</dbReference>
<dbReference type="InterPro" id="IPR005946">
    <property type="entry name" value="Rib-P_diPkinase"/>
</dbReference>
<gene>
    <name evidence="11" type="ORF">A2304_03680</name>
</gene>
<dbReference type="CDD" id="cd06223">
    <property type="entry name" value="PRTases_typeI"/>
    <property type="match status" value="1"/>
</dbReference>
<name>A0A1F7W5U6_9BACT</name>